<comment type="caution">
    <text evidence="2">The sequence shown here is derived from an EMBL/GenBank/DDBJ whole genome shotgun (WGS) entry which is preliminary data.</text>
</comment>
<dbReference type="SUPFAM" id="SSF48452">
    <property type="entry name" value="TPR-like"/>
    <property type="match status" value="1"/>
</dbReference>
<organism evidence="2 3">
    <name type="scientific">Polyrhizophydium stewartii</name>
    <dbReference type="NCBI Taxonomy" id="2732419"/>
    <lineage>
        <taxon>Eukaryota</taxon>
        <taxon>Fungi</taxon>
        <taxon>Fungi incertae sedis</taxon>
        <taxon>Chytridiomycota</taxon>
        <taxon>Chytridiomycota incertae sedis</taxon>
        <taxon>Chytridiomycetes</taxon>
        <taxon>Rhizophydiales</taxon>
        <taxon>Rhizophydiales incertae sedis</taxon>
        <taxon>Polyrhizophydium</taxon>
    </lineage>
</organism>
<reference evidence="2 3" key="1">
    <citation type="submission" date="2023-09" db="EMBL/GenBank/DDBJ databases">
        <title>Pangenome analysis of Batrachochytrium dendrobatidis and related Chytrids.</title>
        <authorList>
            <person name="Yacoub M.N."/>
            <person name="Stajich J.E."/>
            <person name="James T.Y."/>
        </authorList>
    </citation>
    <scope>NUCLEOTIDE SEQUENCE [LARGE SCALE GENOMIC DNA]</scope>
    <source>
        <strain evidence="2 3">JEL0888</strain>
    </source>
</reference>
<sequence>MVPADPAAPRATFRELGPPDLCHVVKSNPKATPRESQVQGKPNPWKITGGTFCCFNAFSRVDVRVEVKIPGGVESYVVDLRGDRYPITNAAIWQETFVSAVLRAILDDNDEPDGNDGQPLLGLRKIDPLQTLGAEHRFLEAAALEFWKGWQLGSQPEVQVATPFSNHLTNGIFNYFKNAGRLAEAARFFADLDSRDPDVAAVLAKAYLGTDEEIKAVNVLYEASKKPPVTYSLLLVQADFLMSKKQTEKALKIAKLAVTYAPSEYVVWAKLTEIYIELGDYESALLALNSCPMFTYCERDAQRMPPPARTHLPLRPDAASLRPEQDPKSVPQSNGSLFDENDPRENEVHPELQRLPSLSLRGTFLQAYSLLIRIVAKVGWDDLLKVRSQVFVMEDEYRIHRAIVEESQKSENESGSDDERDGDATGATGSRDDDLDVPAKSAPARGRSQSPNHSDVEAMETINLDDGDMTSAYRTQQPRGNSTSPSRSNKNTIDELMKRASLESHDSPQSKSTPRRGRAPNPRSQGHRVSFSFKHKRLCEKWLDNLFMVLYNDLRLYTALKQEMAQFKNQTNNSNAMMYRKTGAEWEIYGDLAERLLHRADAKEAYRLCLDQKLSTNAWLKLLQINAEEGNIQPCLQAVVKMTTLLDRTFAEHTYPSSIGRGLFTLVRRHGLQKVQNALISMNIPPASYRQITRYFEYAEVFRVAGSEW</sequence>
<dbReference type="InterPro" id="IPR015374">
    <property type="entry name" value="ChAPs"/>
</dbReference>
<dbReference type="Gene3D" id="1.25.40.10">
    <property type="entry name" value="Tetratricopeptide repeat domain"/>
    <property type="match status" value="2"/>
</dbReference>
<dbReference type="Pfam" id="PF09295">
    <property type="entry name" value="ChAPs"/>
    <property type="match status" value="1"/>
</dbReference>
<keyword evidence="3" id="KW-1185">Reference proteome</keyword>
<gene>
    <name evidence="2" type="primary">BUD7</name>
    <name evidence="2" type="ORF">HK105_207403</name>
</gene>
<accession>A0ABR4N0J9</accession>
<evidence type="ECO:0000313" key="2">
    <source>
        <dbReference type="EMBL" id="KAL2913058.1"/>
    </source>
</evidence>
<dbReference type="Proteomes" id="UP001527925">
    <property type="component" value="Unassembled WGS sequence"/>
</dbReference>
<feature type="region of interest" description="Disordered" evidence="1">
    <location>
        <begin position="305"/>
        <end position="348"/>
    </location>
</feature>
<proteinExistence type="predicted"/>
<dbReference type="InterPro" id="IPR011990">
    <property type="entry name" value="TPR-like_helical_dom_sf"/>
</dbReference>
<evidence type="ECO:0000313" key="3">
    <source>
        <dbReference type="Proteomes" id="UP001527925"/>
    </source>
</evidence>
<evidence type="ECO:0000256" key="1">
    <source>
        <dbReference type="SAM" id="MobiDB-lite"/>
    </source>
</evidence>
<dbReference type="PANTHER" id="PTHR31975:SF1">
    <property type="entry name" value="BUD SITE SELECTION PROTEIN 7-RELATED"/>
    <property type="match status" value="1"/>
</dbReference>
<name>A0ABR4N0J9_9FUNG</name>
<feature type="region of interest" description="Disordered" evidence="1">
    <location>
        <begin position="404"/>
        <end position="529"/>
    </location>
</feature>
<feature type="compositionally biased region" description="Basic and acidic residues" evidence="1">
    <location>
        <begin position="492"/>
        <end position="508"/>
    </location>
</feature>
<dbReference type="EMBL" id="JADGIZ020000052">
    <property type="protein sequence ID" value="KAL2913058.1"/>
    <property type="molecule type" value="Genomic_DNA"/>
</dbReference>
<protein>
    <submittedName>
        <fullName evidence="2">Bud site selection protein</fullName>
    </submittedName>
</protein>
<dbReference type="PANTHER" id="PTHR31975">
    <property type="entry name" value="BUD SITE SELECTION PROTEIN 7-RELATED"/>
    <property type="match status" value="1"/>
</dbReference>
<feature type="compositionally biased region" description="Polar residues" evidence="1">
    <location>
        <begin position="472"/>
        <end position="491"/>
    </location>
</feature>